<evidence type="ECO:0000313" key="9">
    <source>
        <dbReference type="Proteomes" id="UP000028252"/>
    </source>
</evidence>
<dbReference type="Gene3D" id="1.20.1560.10">
    <property type="entry name" value="ABC transporter type 1, transmembrane domain"/>
    <property type="match status" value="1"/>
</dbReference>
<dbReference type="eggNOG" id="COG1132">
    <property type="taxonomic scope" value="Bacteria"/>
</dbReference>
<keyword evidence="4 5" id="KW-0472">Membrane</keyword>
<reference evidence="8 9" key="1">
    <citation type="submission" date="2014-04" db="EMBL/GenBank/DDBJ databases">
        <title>Marinobacterium kochiensis sp. nov., isolated from sediment sample collected from Kochi backwaters in Kerala, India.</title>
        <authorList>
            <person name="Singh A."/>
            <person name="Pinnaka A.K."/>
        </authorList>
    </citation>
    <scope>NUCLEOTIDE SEQUENCE [LARGE SCALE GENOMIC DNA]</scope>
    <source>
        <strain evidence="8 9">AK27</strain>
    </source>
</reference>
<evidence type="ECO:0000256" key="2">
    <source>
        <dbReference type="ARBA" id="ARBA00022692"/>
    </source>
</evidence>
<dbReference type="OrthoDB" id="6082336at2"/>
<dbReference type="GO" id="GO:0015421">
    <property type="term" value="F:ABC-type oligopeptide transporter activity"/>
    <property type="evidence" value="ECO:0007669"/>
    <property type="project" value="TreeGrafter"/>
</dbReference>
<dbReference type="Proteomes" id="UP000028252">
    <property type="component" value="Unassembled WGS sequence"/>
</dbReference>
<feature type="domain" description="ABC transmembrane type-1" evidence="7">
    <location>
        <begin position="18"/>
        <end position="292"/>
    </location>
</feature>
<feature type="transmembrane region" description="Helical" evidence="5">
    <location>
        <begin position="167"/>
        <end position="184"/>
    </location>
</feature>
<dbReference type="PATRIC" id="fig|1232683.4.peg.3421"/>
<feature type="transmembrane region" description="Helical" evidence="5">
    <location>
        <begin position="144"/>
        <end position="161"/>
    </location>
</feature>
<sequence>MDSSIFKFILRYTLKDQVLILLLTLISFPFVYATLEVPKRIVNDAIGGANPPQAIMGVELDQLDYLILLCFVFLGLVLLNGAIKYVLNVYRGVVGERTLRRLRYQLFERLLRFPSRRFENVSQGELIPIIIAETEPLGGFVGEAYALPAFQGGLLLTYLFFIFNQDLMLGAAAVALYPFQLYLIPKLQRSVNLLGKERVFAARKLGERIGDTISGMNEVHVNDTSHYEKAEISKRLGLIFGIRLQIYKKKFFIKFLNNFLAQVTPFFFYLIGGFFVLKGDLSLGALVAVLAAYKDLDAPWKELLRYYQSKEDARIKYEQIVEQFDLPEMLAPELQEGPVLTLELEQGCWEARRLSYEVGLGQRKLEQLNFTISLQAHTAIVGRGSSGIHETGLLLARLELPTAGNLFFAGADMRTLPESAIGEHIGYVGPDVHLFAGTIRDNLTYPLRRRYVPQGDDAHRERFIRMAKEAGNSCDDPDGSWVDLGRLGMQEEHELSDHLHSVIEQMDMFEELFQLGLNMRLSSPEPELEQRILAIRESVRLRLQEEDYSGLVEPFDWDKYNDNLTVHENMLFGSKADDLTIDEASRNPVALEFLREQGLLKDFLLIGRRLAEIMVELFSDVDEQSDLFERFSFIRSEDLPEYRELLKDTSSEEINADDAELCRKLLSLTYQLCPARHRLGLIDTGLKQRILQARKVFSQRYGKEEGQRPLDIEYFNNAAYNSGLTLLENMLFGRVVYGVVRGQEKIAALVHEELGRMGLERAIRETGLEYNVGTGGRRLSLAMRQKLAFARMLVRKPDVVIVNDATSNFDPSTEFRIMTNLKQVLSDRGLVLISSRPRLAQFCEQVILLEHGHLVDQGSFADLEANSEPFQQLLSE</sequence>
<dbReference type="GO" id="GO:0005524">
    <property type="term" value="F:ATP binding"/>
    <property type="evidence" value="ECO:0007669"/>
    <property type="project" value="InterPro"/>
</dbReference>
<dbReference type="EMBL" id="JMQN01000050">
    <property type="protein sequence ID" value="KEA62337.1"/>
    <property type="molecule type" value="Genomic_DNA"/>
</dbReference>
<dbReference type="PANTHER" id="PTHR43394:SF1">
    <property type="entry name" value="ATP-BINDING CASSETTE SUB-FAMILY B MEMBER 10, MITOCHONDRIAL"/>
    <property type="match status" value="1"/>
</dbReference>
<keyword evidence="2 5" id="KW-0812">Transmembrane</keyword>
<dbReference type="InterPro" id="IPR039421">
    <property type="entry name" value="Type_1_exporter"/>
</dbReference>
<dbReference type="RefSeq" id="WP_051693071.1">
    <property type="nucleotide sequence ID" value="NZ_JMQN01000050.1"/>
</dbReference>
<dbReference type="InterPro" id="IPR027417">
    <property type="entry name" value="P-loop_NTPase"/>
</dbReference>
<comment type="caution">
    <text evidence="8">The sequence shown here is derived from an EMBL/GenBank/DDBJ whole genome shotgun (WGS) entry which is preliminary data.</text>
</comment>
<dbReference type="CDD" id="cd07346">
    <property type="entry name" value="ABC_6TM_exporters"/>
    <property type="match status" value="1"/>
</dbReference>
<evidence type="ECO:0000256" key="3">
    <source>
        <dbReference type="ARBA" id="ARBA00022989"/>
    </source>
</evidence>
<name>A0A081FUY2_9GAMM</name>
<dbReference type="AlphaFoldDB" id="A0A081FUY2"/>
<comment type="subcellular location">
    <subcellularLocation>
        <location evidence="1">Cell membrane</location>
        <topology evidence="1">Multi-pass membrane protein</topology>
    </subcellularLocation>
</comment>
<feature type="transmembrane region" description="Helical" evidence="5">
    <location>
        <begin position="255"/>
        <end position="277"/>
    </location>
</feature>
<dbReference type="STRING" id="1232683.ADIMK_3477"/>
<dbReference type="PROSITE" id="PS50929">
    <property type="entry name" value="ABC_TM1F"/>
    <property type="match status" value="1"/>
</dbReference>
<evidence type="ECO:0000259" key="7">
    <source>
        <dbReference type="PROSITE" id="PS50929"/>
    </source>
</evidence>
<evidence type="ECO:0000313" key="8">
    <source>
        <dbReference type="EMBL" id="KEA62337.1"/>
    </source>
</evidence>
<dbReference type="SUPFAM" id="SSF52540">
    <property type="entry name" value="P-loop containing nucleoside triphosphate hydrolases"/>
    <property type="match status" value="1"/>
</dbReference>
<keyword evidence="3 5" id="KW-1133">Transmembrane helix</keyword>
<accession>A0A081FUY2</accession>
<gene>
    <name evidence="8" type="ORF">ADIMK_3477</name>
</gene>
<dbReference type="InterPro" id="IPR036640">
    <property type="entry name" value="ABC1_TM_sf"/>
</dbReference>
<proteinExistence type="predicted"/>
<dbReference type="PROSITE" id="PS50893">
    <property type="entry name" value="ABC_TRANSPORTER_2"/>
    <property type="match status" value="1"/>
</dbReference>
<evidence type="ECO:0000256" key="5">
    <source>
        <dbReference type="SAM" id="Phobius"/>
    </source>
</evidence>
<keyword evidence="9" id="KW-1185">Reference proteome</keyword>
<evidence type="ECO:0000259" key="6">
    <source>
        <dbReference type="PROSITE" id="PS50893"/>
    </source>
</evidence>
<dbReference type="SUPFAM" id="SSF90123">
    <property type="entry name" value="ABC transporter transmembrane region"/>
    <property type="match status" value="1"/>
</dbReference>
<dbReference type="InterPro" id="IPR003439">
    <property type="entry name" value="ABC_transporter-like_ATP-bd"/>
</dbReference>
<evidence type="ECO:0008006" key="10">
    <source>
        <dbReference type="Google" id="ProtNLM"/>
    </source>
</evidence>
<dbReference type="Pfam" id="PF00664">
    <property type="entry name" value="ABC_membrane"/>
    <property type="match status" value="1"/>
</dbReference>
<dbReference type="PANTHER" id="PTHR43394">
    <property type="entry name" value="ATP-DEPENDENT PERMEASE MDL1, MITOCHONDRIAL"/>
    <property type="match status" value="1"/>
</dbReference>
<feature type="transmembrane region" description="Helical" evidence="5">
    <location>
        <begin position="65"/>
        <end position="87"/>
    </location>
</feature>
<evidence type="ECO:0000256" key="1">
    <source>
        <dbReference type="ARBA" id="ARBA00004651"/>
    </source>
</evidence>
<dbReference type="GO" id="GO:0005886">
    <property type="term" value="C:plasma membrane"/>
    <property type="evidence" value="ECO:0007669"/>
    <property type="project" value="UniProtKB-SubCell"/>
</dbReference>
<evidence type="ECO:0000256" key="4">
    <source>
        <dbReference type="ARBA" id="ARBA00023136"/>
    </source>
</evidence>
<organism evidence="8 9">
    <name type="scientific">Marinobacterium lacunae</name>
    <dbReference type="NCBI Taxonomy" id="1232683"/>
    <lineage>
        <taxon>Bacteria</taxon>
        <taxon>Pseudomonadati</taxon>
        <taxon>Pseudomonadota</taxon>
        <taxon>Gammaproteobacteria</taxon>
        <taxon>Oceanospirillales</taxon>
        <taxon>Oceanospirillaceae</taxon>
        <taxon>Marinobacterium</taxon>
    </lineage>
</organism>
<feature type="transmembrane region" description="Helical" evidence="5">
    <location>
        <begin position="18"/>
        <end position="35"/>
    </location>
</feature>
<dbReference type="Gene3D" id="3.40.50.300">
    <property type="entry name" value="P-loop containing nucleotide triphosphate hydrolases"/>
    <property type="match status" value="2"/>
</dbReference>
<feature type="domain" description="ABC transporter" evidence="6">
    <location>
        <begin position="634"/>
        <end position="876"/>
    </location>
</feature>
<dbReference type="InterPro" id="IPR011527">
    <property type="entry name" value="ABC1_TM_dom"/>
</dbReference>
<dbReference type="GO" id="GO:0016887">
    <property type="term" value="F:ATP hydrolysis activity"/>
    <property type="evidence" value="ECO:0007669"/>
    <property type="project" value="InterPro"/>
</dbReference>
<protein>
    <recommendedName>
        <fullName evidence="10">ABC transporter ATP-binding protein</fullName>
    </recommendedName>
</protein>